<evidence type="ECO:0000313" key="2">
    <source>
        <dbReference type="EMBL" id="KAG0591095.1"/>
    </source>
</evidence>
<protein>
    <submittedName>
        <fullName evidence="2">Uncharacterized protein</fullName>
    </submittedName>
</protein>
<sequence length="335" mass="35839">MSTQAIILCVVAVLSWSAVAAHNLVPPQGFSVGFTGKVSKGTQKYVCKSGCWVKTGSSADMYAPDGSKLGNYWSAYDQTTQSTTYSWNIINSGGNSVESGQSSCGLEAAQLKAYEKSQTAIPEYLAIVKKRSGSGDADQVAFISLTGTQGGLPPRKELCLATGVTAGVPFYGNFTFYTQDRQPPQNLPASIAPKGTFVQVVFLDGNMRYKFTAGKWRYAGFFATILDVAGGNVLGRVGNAAKPTSYGNLLWKFNDPNGFWLQGFQCAQPYQMDTEGCPWRLMKITTSGGSQTPFGAFKYALMAGTLGGQVPKIAGKTDGMSWGSCFSGVFYLYAE</sequence>
<dbReference type="EMBL" id="CM026421">
    <property type="protein sequence ID" value="KAG0591092.1"/>
    <property type="molecule type" value="Genomic_DNA"/>
</dbReference>
<evidence type="ECO:0000256" key="1">
    <source>
        <dbReference type="SAM" id="SignalP"/>
    </source>
</evidence>
<feature type="chain" id="PRO_5036274570" evidence="1">
    <location>
        <begin position="22"/>
        <end position="335"/>
    </location>
</feature>
<accession>A0A8T0J6D2</accession>
<dbReference type="EMBL" id="CM026421">
    <property type="protein sequence ID" value="KAG0591094.1"/>
    <property type="molecule type" value="Genomic_DNA"/>
</dbReference>
<proteinExistence type="predicted"/>
<keyword evidence="1" id="KW-0732">Signal</keyword>
<name>A0A8T0J6D2_CERPU</name>
<comment type="caution">
    <text evidence="2">The sequence shown here is derived from an EMBL/GenBank/DDBJ whole genome shotgun (WGS) entry which is preliminary data.</text>
</comment>
<dbReference type="AlphaFoldDB" id="A0A8T0J6D2"/>
<keyword evidence="3" id="KW-1185">Reference proteome</keyword>
<dbReference type="EMBL" id="CM026421">
    <property type="protein sequence ID" value="KAG0591095.1"/>
    <property type="molecule type" value="Genomic_DNA"/>
</dbReference>
<dbReference type="PANTHER" id="PTHR35567:SF12">
    <property type="match status" value="1"/>
</dbReference>
<evidence type="ECO:0000313" key="3">
    <source>
        <dbReference type="Proteomes" id="UP000822688"/>
    </source>
</evidence>
<gene>
    <name evidence="2" type="ORF">KC19_1G148900</name>
</gene>
<dbReference type="EMBL" id="CM026421">
    <property type="protein sequence ID" value="KAG0591093.1"/>
    <property type="molecule type" value="Genomic_DNA"/>
</dbReference>
<dbReference type="Proteomes" id="UP000822688">
    <property type="component" value="Chromosome 1"/>
</dbReference>
<organism evidence="2 3">
    <name type="scientific">Ceratodon purpureus</name>
    <name type="common">Fire moss</name>
    <name type="synonym">Dicranum purpureum</name>
    <dbReference type="NCBI Taxonomy" id="3225"/>
    <lineage>
        <taxon>Eukaryota</taxon>
        <taxon>Viridiplantae</taxon>
        <taxon>Streptophyta</taxon>
        <taxon>Embryophyta</taxon>
        <taxon>Bryophyta</taxon>
        <taxon>Bryophytina</taxon>
        <taxon>Bryopsida</taxon>
        <taxon>Dicranidae</taxon>
        <taxon>Pseudoditrichales</taxon>
        <taxon>Ditrichaceae</taxon>
        <taxon>Ceratodon</taxon>
    </lineage>
</organism>
<dbReference type="PANTHER" id="PTHR35567">
    <property type="entry name" value="MALATE DEHYDROGENASE (AFU_ORTHOLOGUE AFUA_2G13800)"/>
    <property type="match status" value="1"/>
</dbReference>
<reference evidence="2" key="1">
    <citation type="submission" date="2020-06" db="EMBL/GenBank/DDBJ databases">
        <title>WGS assembly of Ceratodon purpureus strain R40.</title>
        <authorList>
            <person name="Carey S.B."/>
            <person name="Jenkins J."/>
            <person name="Shu S."/>
            <person name="Lovell J.T."/>
            <person name="Sreedasyam A."/>
            <person name="Maumus F."/>
            <person name="Tiley G.P."/>
            <person name="Fernandez-Pozo N."/>
            <person name="Barry K."/>
            <person name="Chen C."/>
            <person name="Wang M."/>
            <person name="Lipzen A."/>
            <person name="Daum C."/>
            <person name="Saski C.A."/>
            <person name="Payton A.C."/>
            <person name="Mcbreen J.C."/>
            <person name="Conrad R.E."/>
            <person name="Kollar L.M."/>
            <person name="Olsson S."/>
            <person name="Huttunen S."/>
            <person name="Landis J.B."/>
            <person name="Wickett N.J."/>
            <person name="Johnson M.G."/>
            <person name="Rensing S.A."/>
            <person name="Grimwood J."/>
            <person name="Schmutz J."/>
            <person name="Mcdaniel S.F."/>
        </authorList>
    </citation>
    <scope>NUCLEOTIDE SEQUENCE</scope>
    <source>
        <strain evidence="2">R40</strain>
    </source>
</reference>
<feature type="signal peptide" evidence="1">
    <location>
        <begin position="1"/>
        <end position="21"/>
    </location>
</feature>